<dbReference type="PANTHER" id="PTHR43190:SF3">
    <property type="entry name" value="N-ACETYL-D-GLUCOSAMINE KINASE"/>
    <property type="match status" value="1"/>
</dbReference>
<feature type="domain" description="ATPase BadF/BadG/BcrA/BcrD type" evidence="1">
    <location>
        <begin position="53"/>
        <end position="281"/>
    </location>
</feature>
<accession>A0A3M0GEJ8</accession>
<protein>
    <recommendedName>
        <fullName evidence="1">ATPase BadF/BadG/BcrA/BcrD type domain-containing protein</fullName>
    </recommendedName>
</protein>
<comment type="caution">
    <text evidence="2">The sequence shown here is derived from an EMBL/GenBank/DDBJ whole genome shotgun (WGS) entry which is preliminary data.</text>
</comment>
<sequence>MSITLLALDGGQSGMRTLLFSGRHPRRGPEFGGVRSDHPLLPQLRDIVLTTLNGERADVVALGVSGLGAHDTAVELSSLLGDAAGSVLLAHDATTSYLGALGNREGVVVAAGTGAVTLAVGPHTVQRVDGWGHLLGDAGSGFWIGREALSAVLRAQDHRGEPTALTAVAEAEFGDLSQLYLDIQADPGRVARIASWARTVSELAATDEVCAQISRDAGNQLAHSAASGLESVAGDPVASTIGNVFRNVLVAASFEESLTARIPGVQVVPAQGSGLDGAALLNQVAVGSSLDALVDRS</sequence>
<dbReference type="InterPro" id="IPR002731">
    <property type="entry name" value="ATPase_BadF"/>
</dbReference>
<evidence type="ECO:0000259" key="1">
    <source>
        <dbReference type="Pfam" id="PF01869"/>
    </source>
</evidence>
<name>A0A3M0GEJ8_9ACTN</name>
<dbReference type="InterPro" id="IPR052519">
    <property type="entry name" value="Euk-type_GlcNAc_Kinase"/>
</dbReference>
<dbReference type="Gene3D" id="3.30.420.40">
    <property type="match status" value="2"/>
</dbReference>
<dbReference type="SUPFAM" id="SSF53067">
    <property type="entry name" value="Actin-like ATPase domain"/>
    <property type="match status" value="1"/>
</dbReference>
<evidence type="ECO:0000313" key="3">
    <source>
        <dbReference type="Proteomes" id="UP000275256"/>
    </source>
</evidence>
<gene>
    <name evidence="2" type="ORF">EAX62_07305</name>
</gene>
<dbReference type="PANTHER" id="PTHR43190">
    <property type="entry name" value="N-ACETYL-D-GLUCOSAMINE KINASE"/>
    <property type="match status" value="1"/>
</dbReference>
<evidence type="ECO:0000313" key="2">
    <source>
        <dbReference type="EMBL" id="RMB59589.1"/>
    </source>
</evidence>
<dbReference type="Pfam" id="PF01869">
    <property type="entry name" value="BcrAD_BadFG"/>
    <property type="match status" value="1"/>
</dbReference>
<dbReference type="RefSeq" id="WP_121901068.1">
    <property type="nucleotide sequence ID" value="NZ_REFW01000002.1"/>
</dbReference>
<dbReference type="OrthoDB" id="8701357at2"/>
<organism evidence="2 3">
    <name type="scientific">Tessaracoccus antarcticus</name>
    <dbReference type="NCBI Taxonomy" id="2479848"/>
    <lineage>
        <taxon>Bacteria</taxon>
        <taxon>Bacillati</taxon>
        <taxon>Actinomycetota</taxon>
        <taxon>Actinomycetes</taxon>
        <taxon>Propionibacteriales</taxon>
        <taxon>Propionibacteriaceae</taxon>
        <taxon>Tessaracoccus</taxon>
    </lineage>
</organism>
<reference evidence="2 3" key="1">
    <citation type="submission" date="2018-10" db="EMBL/GenBank/DDBJ databases">
        <title>Tessaracoccus antarcticuss sp. nov., isolated from sediment.</title>
        <authorList>
            <person name="Zhou L.Y."/>
            <person name="Du Z.J."/>
        </authorList>
    </citation>
    <scope>NUCLEOTIDE SEQUENCE [LARGE SCALE GENOMIC DNA]</scope>
    <source>
        <strain evidence="2 3">JDX10</strain>
    </source>
</reference>
<dbReference type="InterPro" id="IPR043129">
    <property type="entry name" value="ATPase_NBD"/>
</dbReference>
<dbReference type="EMBL" id="REFW01000002">
    <property type="protein sequence ID" value="RMB59589.1"/>
    <property type="molecule type" value="Genomic_DNA"/>
</dbReference>
<keyword evidence="3" id="KW-1185">Reference proteome</keyword>
<dbReference type="AlphaFoldDB" id="A0A3M0GEJ8"/>
<dbReference type="Proteomes" id="UP000275256">
    <property type="component" value="Unassembled WGS sequence"/>
</dbReference>
<proteinExistence type="predicted"/>